<feature type="signal peptide" evidence="3">
    <location>
        <begin position="1"/>
        <end position="24"/>
    </location>
</feature>
<protein>
    <recommendedName>
        <fullName evidence="4">SH3 domain-containing protein</fullName>
    </recommendedName>
</protein>
<dbReference type="InterPro" id="IPR001452">
    <property type="entry name" value="SH3_domain"/>
</dbReference>
<keyword evidence="3" id="KW-0732">Signal</keyword>
<evidence type="ECO:0000256" key="2">
    <source>
        <dbReference type="PROSITE-ProRule" id="PRU00192"/>
    </source>
</evidence>
<evidence type="ECO:0000256" key="1">
    <source>
        <dbReference type="ARBA" id="ARBA00022443"/>
    </source>
</evidence>
<name>A0A2G8SIR9_9APHY</name>
<dbReference type="Pfam" id="PF08386">
    <property type="entry name" value="Abhydrolase_4"/>
    <property type="match status" value="1"/>
</dbReference>
<evidence type="ECO:0000259" key="4">
    <source>
        <dbReference type="PROSITE" id="PS50002"/>
    </source>
</evidence>
<gene>
    <name evidence="5" type="ORF">GSI_04287</name>
</gene>
<feature type="domain" description="SH3" evidence="4">
    <location>
        <begin position="608"/>
        <end position="673"/>
    </location>
</feature>
<dbReference type="Proteomes" id="UP000230002">
    <property type="component" value="Unassembled WGS sequence"/>
</dbReference>
<evidence type="ECO:0000313" key="6">
    <source>
        <dbReference type="Proteomes" id="UP000230002"/>
    </source>
</evidence>
<dbReference type="InterPro" id="IPR013595">
    <property type="entry name" value="Pept_S33_TAP-like_C"/>
</dbReference>
<feature type="chain" id="PRO_5013802480" description="SH3 domain-containing protein" evidence="3">
    <location>
        <begin position="25"/>
        <end position="673"/>
    </location>
</feature>
<evidence type="ECO:0000256" key="3">
    <source>
        <dbReference type="SAM" id="SignalP"/>
    </source>
</evidence>
<dbReference type="PROSITE" id="PS50002">
    <property type="entry name" value="SH3"/>
    <property type="match status" value="1"/>
</dbReference>
<dbReference type="Gene3D" id="2.30.30.40">
    <property type="entry name" value="SH3 Domains"/>
    <property type="match status" value="1"/>
</dbReference>
<comment type="caution">
    <text evidence="5">The sequence shown here is derived from an EMBL/GenBank/DDBJ whole genome shotgun (WGS) entry which is preliminary data.</text>
</comment>
<evidence type="ECO:0000313" key="5">
    <source>
        <dbReference type="EMBL" id="PIL33664.1"/>
    </source>
</evidence>
<keyword evidence="1 2" id="KW-0728">SH3 domain</keyword>
<dbReference type="InterPro" id="IPR036028">
    <property type="entry name" value="SH3-like_dom_sf"/>
</dbReference>
<dbReference type="OrthoDB" id="2756257at2759"/>
<dbReference type="CDD" id="cd00174">
    <property type="entry name" value="SH3"/>
    <property type="match status" value="1"/>
</dbReference>
<dbReference type="STRING" id="1077348.A0A2G8SIR9"/>
<dbReference type="SUPFAM" id="SSF53474">
    <property type="entry name" value="alpha/beta-Hydrolases"/>
    <property type="match status" value="1"/>
</dbReference>
<proteinExistence type="predicted"/>
<dbReference type="AlphaFoldDB" id="A0A2G8SIR9"/>
<keyword evidence="6" id="KW-1185">Reference proteome</keyword>
<dbReference type="InterPro" id="IPR029058">
    <property type="entry name" value="AB_hydrolase_fold"/>
</dbReference>
<dbReference type="SMART" id="SM00326">
    <property type="entry name" value="SH3"/>
    <property type="match status" value="1"/>
</dbReference>
<organism evidence="5 6">
    <name type="scientific">Ganoderma sinense ZZ0214-1</name>
    <dbReference type="NCBI Taxonomy" id="1077348"/>
    <lineage>
        <taxon>Eukaryota</taxon>
        <taxon>Fungi</taxon>
        <taxon>Dikarya</taxon>
        <taxon>Basidiomycota</taxon>
        <taxon>Agaricomycotina</taxon>
        <taxon>Agaricomycetes</taxon>
        <taxon>Polyporales</taxon>
        <taxon>Polyporaceae</taxon>
        <taxon>Ganoderma</taxon>
    </lineage>
</organism>
<sequence length="673" mass="75573">MFTFRCLTWGFFLAYLSIGEFAFGKPARRSQTAFNVPKHKAQPVSCLQPLEFNDRYQCGLFEVPLDYHNVSAGTGQIYYARLPADEGVRKGTIFVDPGFQFATGVWRGSSPRTWLFERGEVLHDSTGGEYDIVVWDARGKGTPLDTLTVPGPVTCFTNTTERNEFYDRAAAELGFAAEWDYNLEYRHMQGDKDIEQWYAVQKKVVEHCLGRTDTSMLPYMGTAASARDLAAMADAFDGPGSLINFWGIGHGSLIGSYLLQIFPERAGRVLLDNPVDPETYSEEDPYLTWRRDVQWANKTFARFAQGCTEDHDTGCRMAHNRDPEDVLDWTAWAIDAAVAESRAAFGGWRQQQIVDVGNHHYRSLLEAVYGHDGLDGGPFTERHLKFQSRLAGELDYLDLGPMPIFCGDLNLMPNSETMLARGRKMPGDLITSKADAPILLQTAFPSLQYMCHLWPVRAVERWSGLVAAEHKRPVNPVLVLGNDLNPLSHPQYSESVLRGLRGLNEEYREDAAIVFQTQFGIPTFGHGRCVSDVISAYLRNGTMPARNRCYGNGISDDGSVLAHKNQTEHSPAAVRQRLQTQPYSSISLCSWRAVEPLPSGQKTNHGRPVLFYAKAIFPFHPSEPQDLELLEGDIVGVARIRKDGWAIGEPIDEARRQPRKYLFPSNFVCVLWK</sequence>
<dbReference type="SUPFAM" id="SSF50044">
    <property type="entry name" value="SH3-domain"/>
    <property type="match status" value="1"/>
</dbReference>
<dbReference type="Gene3D" id="3.40.50.1820">
    <property type="entry name" value="alpha/beta hydrolase"/>
    <property type="match status" value="1"/>
</dbReference>
<accession>A0A2G8SIR9</accession>
<reference evidence="5 6" key="1">
    <citation type="journal article" date="2015" name="Sci. Rep.">
        <title>Chromosome-level genome map provides insights into diverse defense mechanisms in the medicinal fungus Ganoderma sinense.</title>
        <authorList>
            <person name="Zhu Y."/>
            <person name="Xu J."/>
            <person name="Sun C."/>
            <person name="Zhou S."/>
            <person name="Xu H."/>
            <person name="Nelson D.R."/>
            <person name="Qian J."/>
            <person name="Song J."/>
            <person name="Luo H."/>
            <person name="Xiang L."/>
            <person name="Li Y."/>
            <person name="Xu Z."/>
            <person name="Ji A."/>
            <person name="Wang L."/>
            <person name="Lu S."/>
            <person name="Hayward A."/>
            <person name="Sun W."/>
            <person name="Li X."/>
            <person name="Schwartz D.C."/>
            <person name="Wang Y."/>
            <person name="Chen S."/>
        </authorList>
    </citation>
    <scope>NUCLEOTIDE SEQUENCE [LARGE SCALE GENOMIC DNA]</scope>
    <source>
        <strain evidence="5 6">ZZ0214-1</strain>
    </source>
</reference>
<dbReference type="EMBL" id="AYKW01000007">
    <property type="protein sequence ID" value="PIL33664.1"/>
    <property type="molecule type" value="Genomic_DNA"/>
</dbReference>